<comment type="caution">
    <text evidence="2">The sequence shown here is derived from an EMBL/GenBank/DDBJ whole genome shotgun (WGS) entry which is preliminary data.</text>
</comment>
<proteinExistence type="predicted"/>
<gene>
    <name evidence="2" type="ORF">RON39_11320</name>
</gene>
<evidence type="ECO:0000313" key="2">
    <source>
        <dbReference type="EMBL" id="MDT9610668.1"/>
    </source>
</evidence>
<dbReference type="RefSeq" id="WP_224061688.1">
    <property type="nucleotide sequence ID" value="NZ_CP083391.1"/>
</dbReference>
<organism evidence="2 3">
    <name type="scientific">Lactobacillus crispatus</name>
    <dbReference type="NCBI Taxonomy" id="47770"/>
    <lineage>
        <taxon>Bacteria</taxon>
        <taxon>Bacillati</taxon>
        <taxon>Bacillota</taxon>
        <taxon>Bacilli</taxon>
        <taxon>Lactobacillales</taxon>
        <taxon>Lactobacillaceae</taxon>
        <taxon>Lactobacillus</taxon>
    </lineage>
</organism>
<accession>A0AAW8WRI0</accession>
<keyword evidence="1" id="KW-0812">Transmembrane</keyword>
<feature type="transmembrane region" description="Helical" evidence="1">
    <location>
        <begin position="36"/>
        <end position="53"/>
    </location>
</feature>
<feature type="transmembrane region" description="Helical" evidence="1">
    <location>
        <begin position="73"/>
        <end position="93"/>
    </location>
</feature>
<sequence>MKKFCNFLDDLCLLLFIISFGTFITCAVCSHSTSSIELFLCSIIGMFISYILMRIFDRLSNLYSCDLNKTKKLKIAIALPIGLILIVMSVILAELTPFTSGFSSLEIICFIIGLVFIGIFYGATSDL</sequence>
<evidence type="ECO:0000313" key="3">
    <source>
        <dbReference type="Proteomes" id="UP001253287"/>
    </source>
</evidence>
<evidence type="ECO:0000256" key="1">
    <source>
        <dbReference type="SAM" id="Phobius"/>
    </source>
</evidence>
<dbReference type="Proteomes" id="UP001253287">
    <property type="component" value="Unassembled WGS sequence"/>
</dbReference>
<protein>
    <submittedName>
        <fullName evidence="2">Uncharacterized protein</fullName>
    </submittedName>
</protein>
<dbReference type="AlphaFoldDB" id="A0AAW8WRI0"/>
<keyword evidence="1" id="KW-1133">Transmembrane helix</keyword>
<name>A0AAW8WRI0_9LACO</name>
<reference evidence="2" key="1">
    <citation type="submission" date="2023-08" db="EMBL/GenBank/DDBJ databases">
        <title>Lactobacillus from the Female Urinary Tract.</title>
        <authorList>
            <person name="Stegman N."/>
            <person name="Jackson B."/>
            <person name="Steiling M."/>
            <person name="Sedano C."/>
            <person name="Wolfe A."/>
            <person name="Putonti C."/>
        </authorList>
    </citation>
    <scope>NUCLEOTIDE SEQUENCE</scope>
    <source>
        <strain evidence="2">UMB5661</strain>
    </source>
</reference>
<feature type="transmembrane region" description="Helical" evidence="1">
    <location>
        <begin position="105"/>
        <end position="123"/>
    </location>
</feature>
<dbReference type="EMBL" id="JAVTXN010000115">
    <property type="protein sequence ID" value="MDT9610668.1"/>
    <property type="molecule type" value="Genomic_DNA"/>
</dbReference>
<keyword evidence="1" id="KW-0472">Membrane</keyword>